<accession>A0A084T285</accession>
<comment type="caution">
    <text evidence="2">The sequence shown here is derived from an EMBL/GenBank/DDBJ whole genome shotgun (WGS) entry which is preliminary data.</text>
</comment>
<sequence>MRQQMEERLAQLKSELQNGERMMSELSSKQLTLQQTLLRISGAIQVLEELLAQSASIPPGSGSSSCAPAE</sequence>
<organism evidence="2 3">
    <name type="scientific">Archangium violaceum Cb vi76</name>
    <dbReference type="NCBI Taxonomy" id="1406225"/>
    <lineage>
        <taxon>Bacteria</taxon>
        <taxon>Pseudomonadati</taxon>
        <taxon>Myxococcota</taxon>
        <taxon>Myxococcia</taxon>
        <taxon>Myxococcales</taxon>
        <taxon>Cystobacterineae</taxon>
        <taxon>Archangiaceae</taxon>
        <taxon>Archangium</taxon>
    </lineage>
</organism>
<evidence type="ECO:0000313" key="3">
    <source>
        <dbReference type="Proteomes" id="UP000028547"/>
    </source>
</evidence>
<evidence type="ECO:0000256" key="1">
    <source>
        <dbReference type="SAM" id="Coils"/>
    </source>
</evidence>
<gene>
    <name evidence="2" type="ORF">Q664_00160</name>
</gene>
<protein>
    <submittedName>
        <fullName evidence="2">Uncharacterized protein</fullName>
    </submittedName>
</protein>
<reference evidence="2 3" key="1">
    <citation type="submission" date="2014-07" db="EMBL/GenBank/DDBJ databases">
        <title>Draft Genome Sequence of Gephyronic Acid Producer, Cystobacter violaceus Strain Cb vi76.</title>
        <authorList>
            <person name="Stevens D.C."/>
            <person name="Young J."/>
            <person name="Carmichael R."/>
            <person name="Tan J."/>
            <person name="Taylor R.E."/>
        </authorList>
    </citation>
    <scope>NUCLEOTIDE SEQUENCE [LARGE SCALE GENOMIC DNA]</scope>
    <source>
        <strain evidence="2 3">Cb vi76</strain>
    </source>
</reference>
<dbReference type="AlphaFoldDB" id="A0A084T285"/>
<dbReference type="EMBL" id="JPMI01000003">
    <property type="protein sequence ID" value="KFA94820.1"/>
    <property type="molecule type" value="Genomic_DNA"/>
</dbReference>
<proteinExistence type="predicted"/>
<evidence type="ECO:0000313" key="2">
    <source>
        <dbReference type="EMBL" id="KFA94820.1"/>
    </source>
</evidence>
<dbReference type="Proteomes" id="UP000028547">
    <property type="component" value="Unassembled WGS sequence"/>
</dbReference>
<name>A0A084T285_9BACT</name>
<keyword evidence="1" id="KW-0175">Coiled coil</keyword>
<feature type="coiled-coil region" evidence="1">
    <location>
        <begin position="2"/>
        <end position="29"/>
    </location>
</feature>
<dbReference type="RefSeq" id="WP_043388512.1">
    <property type="nucleotide sequence ID" value="NZ_JPMI01000003.1"/>
</dbReference>